<dbReference type="Proteomes" id="UP000321746">
    <property type="component" value="Unassembled WGS sequence"/>
</dbReference>
<feature type="region of interest" description="Disordered" evidence="1">
    <location>
        <begin position="71"/>
        <end position="91"/>
    </location>
</feature>
<protein>
    <submittedName>
        <fullName evidence="2">Uncharacterized protein</fullName>
    </submittedName>
</protein>
<gene>
    <name evidence="2" type="ORF">AOE01nite_18030</name>
</gene>
<name>A0A511XKV2_9PROT</name>
<evidence type="ECO:0000313" key="3">
    <source>
        <dbReference type="Proteomes" id="UP000321746"/>
    </source>
</evidence>
<proteinExistence type="predicted"/>
<dbReference type="RefSeq" id="WP_146888325.1">
    <property type="nucleotide sequence ID" value="NZ_BJYG01000021.1"/>
</dbReference>
<feature type="compositionally biased region" description="Basic and acidic residues" evidence="1">
    <location>
        <begin position="78"/>
        <end position="91"/>
    </location>
</feature>
<dbReference type="OrthoDB" id="7276639at2"/>
<comment type="caution">
    <text evidence="2">The sequence shown here is derived from an EMBL/GenBank/DDBJ whole genome shotgun (WGS) entry which is preliminary data.</text>
</comment>
<dbReference type="AlphaFoldDB" id="A0A511XKV2"/>
<accession>A0A511XKV2</accession>
<organism evidence="2 3">
    <name type="scientific">Acetobacter oeni</name>
    <dbReference type="NCBI Taxonomy" id="304077"/>
    <lineage>
        <taxon>Bacteria</taxon>
        <taxon>Pseudomonadati</taxon>
        <taxon>Pseudomonadota</taxon>
        <taxon>Alphaproteobacteria</taxon>
        <taxon>Acetobacterales</taxon>
        <taxon>Acetobacteraceae</taxon>
        <taxon>Acetobacter</taxon>
    </lineage>
</organism>
<sequence length="91" mass="9964">MLWGVGIDVGAWFGLRADPGEVPSVSLGVIRVFLMPGGLTGVTDCVEEDRDALFAASRELERLRVLCRTHNLCSPPPERTKSQRPDGSQDR</sequence>
<evidence type="ECO:0000313" key="2">
    <source>
        <dbReference type="EMBL" id="GEN63579.1"/>
    </source>
</evidence>
<dbReference type="EMBL" id="BJYG01000021">
    <property type="protein sequence ID" value="GEN63579.1"/>
    <property type="molecule type" value="Genomic_DNA"/>
</dbReference>
<keyword evidence="3" id="KW-1185">Reference proteome</keyword>
<evidence type="ECO:0000256" key="1">
    <source>
        <dbReference type="SAM" id="MobiDB-lite"/>
    </source>
</evidence>
<reference evidence="2 3" key="1">
    <citation type="submission" date="2019-07" db="EMBL/GenBank/DDBJ databases">
        <title>Whole genome shotgun sequence of Acetobacter oeni NBRC 105207.</title>
        <authorList>
            <person name="Hosoyama A."/>
            <person name="Uohara A."/>
            <person name="Ohji S."/>
            <person name="Ichikawa N."/>
        </authorList>
    </citation>
    <scope>NUCLEOTIDE SEQUENCE [LARGE SCALE GENOMIC DNA]</scope>
    <source>
        <strain evidence="2 3">NBRC 105207</strain>
    </source>
</reference>